<name>A0AAW0LPV4_QUESU</name>
<dbReference type="EMBL" id="PKMF04000215">
    <property type="protein sequence ID" value="KAK7842816.1"/>
    <property type="molecule type" value="Genomic_DNA"/>
</dbReference>
<dbReference type="EMBL" id="PKMF04000067">
    <property type="protein sequence ID" value="KAK7853240.1"/>
    <property type="molecule type" value="Genomic_DNA"/>
</dbReference>
<accession>A0AAW0LPV4</accession>
<evidence type="ECO:0000259" key="1">
    <source>
        <dbReference type="Pfam" id="PF01248"/>
    </source>
</evidence>
<sequence length="301" mass="33738">MPSRKKASKNDIEISKASFLPPQEQDCYEGERLACLLKSMHREIESARLLDGNSLPEKIWLKQQFSIGVNDVTRVLERMAPSAQVGSSPQRPSSIRNNCKAPLVQLQAVLLASDCNPRWLTKHLPSLASSRRVPLIFVKDMKGGSLRLGELVKLKTAIAIGVKAKGNAINQIFEKILQGDEVRQTDRHNSTNMKIEAMAERELCRRIFTMMSVFTPQGKTFEDFFLLVFGLTNSDPCHFSFTSSIRQPILDGCVARYCNAEMIELASPSKITPCIPFPEQTPLFSLLRRSQLLPHQILLGS</sequence>
<comment type="caution">
    <text evidence="3">The sequence shown here is derived from an EMBL/GenBank/DDBJ whole genome shotgun (WGS) entry which is preliminary data.</text>
</comment>
<organism evidence="3 4">
    <name type="scientific">Quercus suber</name>
    <name type="common">Cork oak</name>
    <dbReference type="NCBI Taxonomy" id="58331"/>
    <lineage>
        <taxon>Eukaryota</taxon>
        <taxon>Viridiplantae</taxon>
        <taxon>Streptophyta</taxon>
        <taxon>Embryophyta</taxon>
        <taxon>Tracheophyta</taxon>
        <taxon>Spermatophyta</taxon>
        <taxon>Magnoliopsida</taxon>
        <taxon>eudicotyledons</taxon>
        <taxon>Gunneridae</taxon>
        <taxon>Pentapetalae</taxon>
        <taxon>rosids</taxon>
        <taxon>fabids</taxon>
        <taxon>Fagales</taxon>
        <taxon>Fagaceae</taxon>
        <taxon>Quercus</taxon>
    </lineage>
</organism>
<proteinExistence type="predicted"/>
<evidence type="ECO:0000313" key="2">
    <source>
        <dbReference type="EMBL" id="KAK7842816.1"/>
    </source>
</evidence>
<reference evidence="3" key="3">
    <citation type="submission" date="2023-07" db="EMBL/GenBank/DDBJ databases">
        <title>An improved reference 1 genome and first organelle genomes of Quercus suber.</title>
        <authorList>
            <consortium name="Genosuber Consortium"/>
            <person name="Usie A."/>
            <person name="Serra O."/>
            <person name="Barros P."/>
        </authorList>
    </citation>
    <scope>NUCLEOTIDE SEQUENCE</scope>
    <source>
        <strain evidence="3">HL8</strain>
        <tissue evidence="3">Leaves</tissue>
    </source>
</reference>
<keyword evidence="4" id="KW-1185">Reference proteome</keyword>
<protein>
    <recommendedName>
        <fullName evidence="1">Ribosomal protein eL8/eL30/eS12/Gadd45 domain-containing protein</fullName>
    </recommendedName>
</protein>
<dbReference type="PANTHER" id="PTHR47903">
    <property type="entry name" value="OS07G0636400 PROTEIN"/>
    <property type="match status" value="1"/>
</dbReference>
<dbReference type="SUPFAM" id="SSF55315">
    <property type="entry name" value="L30e-like"/>
    <property type="match status" value="1"/>
</dbReference>
<dbReference type="AlphaFoldDB" id="A0AAW0LPV4"/>
<dbReference type="InterPro" id="IPR029064">
    <property type="entry name" value="Ribosomal_eL30-like_sf"/>
</dbReference>
<evidence type="ECO:0000313" key="3">
    <source>
        <dbReference type="EMBL" id="KAK7853240.1"/>
    </source>
</evidence>
<dbReference type="Proteomes" id="UP000237347">
    <property type="component" value="Unassembled WGS sequence"/>
</dbReference>
<dbReference type="InterPro" id="IPR004038">
    <property type="entry name" value="Ribosomal_eL8/eL30/eS12/Gad45"/>
</dbReference>
<feature type="domain" description="Ribosomal protein eL8/eL30/eS12/Gadd45" evidence="1">
    <location>
        <begin position="106"/>
        <end position="167"/>
    </location>
</feature>
<dbReference type="PANTHER" id="PTHR47903:SF2">
    <property type="entry name" value="OS07G0636400 PROTEIN"/>
    <property type="match status" value="1"/>
</dbReference>
<reference evidence="3" key="1">
    <citation type="submission" date="2017-12" db="EMBL/GenBank/DDBJ databases">
        <authorList>
            <person name="Barbosa P."/>
            <person name="Usie A."/>
            <person name="Ramos A.M."/>
        </authorList>
    </citation>
    <scope>NUCLEOTIDE SEQUENCE</scope>
    <source>
        <strain evidence="3">HL8</strain>
        <tissue evidence="3">Leaves</tissue>
    </source>
</reference>
<dbReference type="Pfam" id="PF01248">
    <property type="entry name" value="Ribosomal_L7Ae"/>
    <property type="match status" value="1"/>
</dbReference>
<reference evidence="3 4" key="2">
    <citation type="journal article" date="2018" name="Sci. Data">
        <title>The draft genome sequence of cork oak.</title>
        <authorList>
            <person name="Ramos A.M."/>
            <person name="Usie A."/>
            <person name="Barbosa P."/>
            <person name="Barros P.M."/>
            <person name="Capote T."/>
            <person name="Chaves I."/>
            <person name="Simoes F."/>
            <person name="Abreu I."/>
            <person name="Carrasquinho I."/>
            <person name="Faro C."/>
            <person name="Guimaraes J.B."/>
            <person name="Mendonca D."/>
            <person name="Nobrega F."/>
            <person name="Rodrigues L."/>
            <person name="Saibo N.J.M."/>
            <person name="Varela M.C."/>
            <person name="Egas C."/>
            <person name="Matos J."/>
            <person name="Miguel C.M."/>
            <person name="Oliveira M.M."/>
            <person name="Ricardo C.P."/>
            <person name="Goncalves S."/>
        </authorList>
    </citation>
    <scope>NUCLEOTIDE SEQUENCE [LARGE SCALE GENOMIC DNA]</scope>
    <source>
        <strain evidence="4">cv. HL8</strain>
        <strain evidence="3">HL8</strain>
    </source>
</reference>
<evidence type="ECO:0000313" key="4">
    <source>
        <dbReference type="Proteomes" id="UP000237347"/>
    </source>
</evidence>
<dbReference type="Gene3D" id="3.30.1330.30">
    <property type="match status" value="1"/>
</dbReference>
<gene>
    <name evidence="2" type="ORF">CFP56_013403</name>
    <name evidence="3" type="ORF">CFP56_036400</name>
</gene>